<evidence type="ECO:0000313" key="1">
    <source>
        <dbReference type="EMBL" id="CAG03878.1"/>
    </source>
</evidence>
<sequence>MPVKGAPSQAVCSAASQEHQAWILRRFLTQVEGQEAADEEEPHSIVGEFAVSQVFVAFPAPKVHFYIYKLLGMKINKPKCAKCG</sequence>
<reference evidence="1" key="2">
    <citation type="submission" date="2004-02" db="EMBL/GenBank/DDBJ databases">
        <authorList>
            <consortium name="Genoscope"/>
            <consortium name="Whitehead Institute Centre for Genome Research"/>
        </authorList>
    </citation>
    <scope>NUCLEOTIDE SEQUENCE</scope>
</reference>
<comment type="caution">
    <text evidence="1">The sequence shown here is derived from an EMBL/GenBank/DDBJ whole genome shotgun (WGS) entry which is preliminary data.</text>
</comment>
<gene>
    <name evidence="1" type="ORF">GSTENG00023441001</name>
</gene>
<organism evidence="1">
    <name type="scientific">Tetraodon nigroviridis</name>
    <name type="common">Spotted green pufferfish</name>
    <name type="synonym">Chelonodon nigroviridis</name>
    <dbReference type="NCBI Taxonomy" id="99883"/>
    <lineage>
        <taxon>Eukaryota</taxon>
        <taxon>Metazoa</taxon>
        <taxon>Chordata</taxon>
        <taxon>Craniata</taxon>
        <taxon>Vertebrata</taxon>
        <taxon>Euteleostomi</taxon>
        <taxon>Actinopterygii</taxon>
        <taxon>Neopterygii</taxon>
        <taxon>Teleostei</taxon>
        <taxon>Neoteleostei</taxon>
        <taxon>Acanthomorphata</taxon>
        <taxon>Eupercaria</taxon>
        <taxon>Tetraodontiformes</taxon>
        <taxon>Tetradontoidea</taxon>
        <taxon>Tetraodontidae</taxon>
        <taxon>Tetraodon</taxon>
    </lineage>
</organism>
<dbReference type="EMBL" id="CAAE01014729">
    <property type="protein sequence ID" value="CAG03878.1"/>
    <property type="molecule type" value="Genomic_DNA"/>
</dbReference>
<dbReference type="AlphaFoldDB" id="Q4S654"/>
<name>Q4S654_TETNG</name>
<proteinExistence type="predicted"/>
<reference evidence="1" key="1">
    <citation type="journal article" date="2004" name="Nature">
        <title>Genome duplication in the teleost fish Tetraodon nigroviridis reveals the early vertebrate proto-karyotype.</title>
        <authorList>
            <person name="Jaillon O."/>
            <person name="Aury J.-M."/>
            <person name="Brunet F."/>
            <person name="Petit J.-L."/>
            <person name="Stange-Thomann N."/>
            <person name="Mauceli E."/>
            <person name="Bouneau L."/>
            <person name="Fischer C."/>
            <person name="Ozouf-Costaz C."/>
            <person name="Bernot A."/>
            <person name="Nicaud S."/>
            <person name="Jaffe D."/>
            <person name="Fisher S."/>
            <person name="Lutfalla G."/>
            <person name="Dossat C."/>
            <person name="Segurens B."/>
            <person name="Dasilva C."/>
            <person name="Salanoubat M."/>
            <person name="Levy M."/>
            <person name="Boudet N."/>
            <person name="Castellano S."/>
            <person name="Anthouard V."/>
            <person name="Jubin C."/>
            <person name="Castelli V."/>
            <person name="Katinka M."/>
            <person name="Vacherie B."/>
            <person name="Biemont C."/>
            <person name="Skalli Z."/>
            <person name="Cattolico L."/>
            <person name="Poulain J."/>
            <person name="De Berardinis V."/>
            <person name="Cruaud C."/>
            <person name="Duprat S."/>
            <person name="Brottier P."/>
            <person name="Coutanceau J.-P."/>
            <person name="Gouzy J."/>
            <person name="Parra G."/>
            <person name="Lardier G."/>
            <person name="Chapple C."/>
            <person name="McKernan K.J."/>
            <person name="McEwan P."/>
            <person name="Bosak S."/>
            <person name="Kellis M."/>
            <person name="Volff J.-N."/>
            <person name="Guigo R."/>
            <person name="Zody M.C."/>
            <person name="Mesirov J."/>
            <person name="Lindblad-Toh K."/>
            <person name="Birren B."/>
            <person name="Nusbaum C."/>
            <person name="Kahn D."/>
            <person name="Robinson-Rechavi M."/>
            <person name="Laudet V."/>
            <person name="Schachter V."/>
            <person name="Quetier F."/>
            <person name="Saurin W."/>
            <person name="Scarpelli C."/>
            <person name="Wincker P."/>
            <person name="Lander E.S."/>
            <person name="Weissenbach J."/>
            <person name="Roest Crollius H."/>
        </authorList>
    </citation>
    <scope>NUCLEOTIDE SEQUENCE [LARGE SCALE GENOMIC DNA]</scope>
</reference>
<protein>
    <submittedName>
        <fullName evidence="1">(spotted green pufferfish) hypothetical protein</fullName>
    </submittedName>
</protein>
<accession>Q4S654</accession>
<dbReference type="KEGG" id="tng:GSTEN00023441G001"/>